<feature type="transmembrane region" description="Helical" evidence="1">
    <location>
        <begin position="235"/>
        <end position="258"/>
    </location>
</feature>
<evidence type="ECO:0000313" key="3">
    <source>
        <dbReference type="EMBL" id="BCE35895.1"/>
    </source>
</evidence>
<evidence type="ECO:0000259" key="2">
    <source>
        <dbReference type="Pfam" id="PF01757"/>
    </source>
</evidence>
<dbReference type="GO" id="GO:0016747">
    <property type="term" value="F:acyltransferase activity, transferring groups other than amino-acyl groups"/>
    <property type="evidence" value="ECO:0007669"/>
    <property type="project" value="InterPro"/>
</dbReference>
<feature type="transmembrane region" description="Helical" evidence="1">
    <location>
        <begin position="270"/>
        <end position="292"/>
    </location>
</feature>
<dbReference type="AlphaFoldDB" id="A0A810BUP3"/>
<feature type="transmembrane region" description="Helical" evidence="1">
    <location>
        <begin position="66"/>
        <end position="85"/>
    </location>
</feature>
<organism evidence="4">
    <name type="scientific">Bradyrhizobium diazoefficiens</name>
    <dbReference type="NCBI Taxonomy" id="1355477"/>
    <lineage>
        <taxon>Bacteria</taxon>
        <taxon>Pseudomonadati</taxon>
        <taxon>Pseudomonadota</taxon>
        <taxon>Alphaproteobacteria</taxon>
        <taxon>Hyphomicrobiales</taxon>
        <taxon>Nitrobacteraceae</taxon>
        <taxon>Bradyrhizobium</taxon>
    </lineage>
</organism>
<dbReference type="PROSITE" id="PS51257">
    <property type="entry name" value="PROKAR_LIPOPROTEIN"/>
    <property type="match status" value="1"/>
</dbReference>
<dbReference type="GO" id="GO:0016020">
    <property type="term" value="C:membrane"/>
    <property type="evidence" value="ECO:0007669"/>
    <property type="project" value="TreeGrafter"/>
</dbReference>
<feature type="transmembrane region" description="Helical" evidence="1">
    <location>
        <begin position="180"/>
        <end position="201"/>
    </location>
</feature>
<keyword evidence="1" id="KW-1133">Transmembrane helix</keyword>
<feature type="transmembrane region" description="Helical" evidence="1">
    <location>
        <begin position="110"/>
        <end position="130"/>
    </location>
</feature>
<feature type="transmembrane region" description="Helical" evidence="1">
    <location>
        <begin position="142"/>
        <end position="160"/>
    </location>
</feature>
<dbReference type="EMBL" id="AP023093">
    <property type="protein sequence ID" value="BCE35895.1"/>
    <property type="molecule type" value="Genomic_DNA"/>
</dbReference>
<dbReference type="InterPro" id="IPR002656">
    <property type="entry name" value="Acyl_transf_3_dom"/>
</dbReference>
<name>A0A810BUP3_9BRAD</name>
<feature type="domain" description="Acyltransferase 3" evidence="2">
    <location>
        <begin position="7"/>
        <end position="317"/>
    </location>
</feature>
<dbReference type="GO" id="GO:0000271">
    <property type="term" value="P:polysaccharide biosynthetic process"/>
    <property type="evidence" value="ECO:0007669"/>
    <property type="project" value="TreeGrafter"/>
</dbReference>
<feature type="transmembrane region" description="Helical" evidence="1">
    <location>
        <begin position="298"/>
        <end position="320"/>
    </location>
</feature>
<keyword evidence="1" id="KW-0472">Membrane</keyword>
<keyword evidence="1" id="KW-0812">Transmembrane</keyword>
<gene>
    <name evidence="3" type="ORF">XF3B_09260</name>
    <name evidence="4" type="ORF">XF9B_09200</name>
</gene>
<keyword evidence="4" id="KW-0808">Transferase</keyword>
<sequence length="349" mass="38377">MPLKRFAYIDTLRGYAVLGVVLVHAGQSCGFDAAFGARGVQLFFVASALTLMTSWQERNDGTAAFFIRRAFRIIPMFWLSVPIYLGLNADDYTWQVIGAAAFLQFLRPDWIIAPIVPGGWSVCIEVIFYCTFPLVALYTTSFVRACILVVLSFCGAKLWGEFGRVLGAYLFPDQDIGVWLYLQYPNQMFAFAAGILCYFAIQKWRSMFGDAATETVLAGTLTWMGYLAAFGNPQILNSSLAFALLIICLANGAGKYLVNPALVYIGRFSFSIYLLHWLGIGYAAKLTIAAHLEGGQQFFVLFLTTVAITTALAAITYYVIELPMIRFGNRIIAARAISTAKLAASSSGI</sequence>
<evidence type="ECO:0000256" key="1">
    <source>
        <dbReference type="SAM" id="Phobius"/>
    </source>
</evidence>
<accession>A0A810BUP3</accession>
<dbReference type="EMBL" id="AP023098">
    <property type="protein sequence ID" value="BCE79499.1"/>
    <property type="molecule type" value="Genomic_DNA"/>
</dbReference>
<reference evidence="3" key="1">
    <citation type="submission" date="2020-05" db="EMBL/GenBank/DDBJ databases">
        <title>Complete genome sequence of Bradyrhizobium diazoefficiens XF3 isolated from soybean nodule.</title>
        <authorList>
            <person name="Noda R."/>
            <person name="Kakizaki K."/>
            <person name="Minamisawa K."/>
        </authorList>
    </citation>
    <scope>NUCLEOTIDE SEQUENCE</scope>
    <source>
        <strain evidence="3">XF3</strain>
    </source>
</reference>
<dbReference type="Pfam" id="PF01757">
    <property type="entry name" value="Acyl_transf_3"/>
    <property type="match status" value="1"/>
</dbReference>
<reference evidence="4" key="2">
    <citation type="submission" date="2020-05" db="EMBL/GenBank/DDBJ databases">
        <title>Complete genome sequence of Bradyrhizobium diazoefficiens XF9 isolated from soybean nodule.</title>
        <authorList>
            <person name="Noda R."/>
            <person name="Kakizaki K."/>
            <person name="Minamisawa K."/>
        </authorList>
    </citation>
    <scope>NUCLEOTIDE SEQUENCE</scope>
    <source>
        <strain evidence="4">XF9</strain>
    </source>
</reference>
<protein>
    <submittedName>
        <fullName evidence="4">Acyltransferase</fullName>
    </submittedName>
</protein>
<dbReference type="InterPro" id="IPR050879">
    <property type="entry name" value="Acyltransferase_3"/>
</dbReference>
<keyword evidence="4" id="KW-0012">Acyltransferase</keyword>
<feature type="transmembrane region" description="Helical" evidence="1">
    <location>
        <begin position="208"/>
        <end position="229"/>
    </location>
</feature>
<proteinExistence type="predicted"/>
<evidence type="ECO:0000313" key="4">
    <source>
        <dbReference type="EMBL" id="BCE79499.1"/>
    </source>
</evidence>
<dbReference type="PANTHER" id="PTHR23028">
    <property type="entry name" value="ACETYLTRANSFERASE"/>
    <property type="match status" value="1"/>
</dbReference>
<dbReference type="PANTHER" id="PTHR23028:SF53">
    <property type="entry name" value="ACYL_TRANSF_3 DOMAIN-CONTAINING PROTEIN"/>
    <property type="match status" value="1"/>
</dbReference>